<dbReference type="EMBL" id="CP020372">
    <property type="protein sequence ID" value="AUB85656.1"/>
    <property type="molecule type" value="Genomic_DNA"/>
</dbReference>
<dbReference type="InterPro" id="IPR004843">
    <property type="entry name" value="Calcineurin-like_PHP"/>
</dbReference>
<dbReference type="InterPro" id="IPR029052">
    <property type="entry name" value="Metallo-depent_PP-like"/>
</dbReference>
<evidence type="ECO:0000259" key="2">
    <source>
        <dbReference type="Pfam" id="PF03781"/>
    </source>
</evidence>
<keyword evidence="4" id="KW-1185">Reference proteome</keyword>
<evidence type="ECO:0000313" key="3">
    <source>
        <dbReference type="EMBL" id="AUB85656.1"/>
    </source>
</evidence>
<dbReference type="Proteomes" id="UP000232638">
    <property type="component" value="Plasmid pTs485"/>
</dbReference>
<geneLocation type="plasmid" evidence="4">
    <name>pts485</name>
</geneLocation>
<dbReference type="Pfam" id="PF03781">
    <property type="entry name" value="FGE-sulfatase"/>
    <property type="match status" value="1"/>
</dbReference>
<dbReference type="InterPro" id="IPR051043">
    <property type="entry name" value="Sulfatase_Mod_Factor_Kinase"/>
</dbReference>
<feature type="domain" description="Calcineurin-like phosphoesterase" evidence="1">
    <location>
        <begin position="9"/>
        <end position="271"/>
    </location>
</feature>
<dbReference type="InterPro" id="IPR016187">
    <property type="entry name" value="CTDL_fold"/>
</dbReference>
<keyword evidence="3" id="KW-0614">Plasmid</keyword>
<dbReference type="Gene3D" id="3.60.21.10">
    <property type="match status" value="1"/>
</dbReference>
<organism evidence="3 4">
    <name type="scientific">Candidatus Thiodictyon syntrophicum</name>
    <dbReference type="NCBI Taxonomy" id="1166950"/>
    <lineage>
        <taxon>Bacteria</taxon>
        <taxon>Pseudomonadati</taxon>
        <taxon>Pseudomonadota</taxon>
        <taxon>Gammaproteobacteria</taxon>
        <taxon>Chromatiales</taxon>
        <taxon>Chromatiaceae</taxon>
        <taxon>Thiodictyon</taxon>
    </lineage>
</organism>
<sequence>MPNDDASPIRLLHLSDIHFRADTAWDSDPVLRDLARFIAGEVRQGLVPDLVAVTGDLAFSGKADEYRRAPQQPDDQADDRPRVTAWDWLTDELWPALAPDPSRPLPHERLLLVPGNHDADRGQVDLIARLVQQGLLGAADQAQLATVLADPIQGAVLFKRHAAYLAFYGAWLGTPHTLPWWQRSIQIRGQRLHLAGLDSAWMACDDQDYGRLLLSHYQINQTVDVRAAAGADWRIALLHHPWDHLAPFDGPAARQAIHLHRDLVLRGHLHEGEAAFIRPADPARACLELAAGCVYDGSRHPNAFQWIELWPQTPAAPRRVRVLFRHWYKGAWDVDRNQPGCPDGSAEFPLAPPAAAGVRPTVRQAPIIPPDYLAWLRRTHGGVDLLGQDAQQGQSVTLSQVYCPAVTTPAPPTEPPDADRKDPPPALLLARIDQESLYCPAPPGAGKSTFCRWAALQSIPGSAPAHPVPPPEGFAEPSPANLRTRLPLLVPLREFWRTMDCGQGCLTWHRTELEQALADWIDRAPPEGLTGALLKAHLAAGSAFLLLDGLDEVPVSQPRDGITLYPRALLLSGLADALPTWERTGNRTLLTSRPYGLDEAGLLKLGLPRAPLEPLPEPLQHLFIGRWFHTLDQPDLAAGLIATIQGRDDLSGLAGNPMLLTALCVIYGNGRRLPQDRYHLYQKIIDNVLYNRYPGDARQREPVKARLEAIAYGMHTGADLDEDRQTPSPEASDTEIERLLRAFARLEPAYEQGRVAPAVQREELLTRSGLLLPRPGRRAAFYHLSFQEFLAAERISRTSEDRAALELVFRARGPVPEWRPTLLFLFAAGVFNYRSAQWGLDLLTQLSADLGRAGVKANPAPAVLVAECLDLCLAKGYAVPAGLAGRFRQTCLDAIADEIAIPARQALGLCLGRLGDPRILDLRDPAAYVEVPAGEYPYGKKGKQVRVATPFLLARYPTTNGQYRAFMEDGGYANRDWWFDEGWGWLQQEGVTEPRFWQDRRWNAPNQPVVGVSFWEAQACCRWAGGRLPKEREWEAAARGPEGHEYPWGGEWEDGICNSAAAGFGATSPVGSFPRSRQARLGIEDLAGNCWEWCDDFYAGYERTVGSPVVLRGGAFFIGAGGLCASDRVKYQPGGRYEGVGFRCVRAAPRQP</sequence>
<dbReference type="Gene3D" id="3.40.50.300">
    <property type="entry name" value="P-loop containing nucleotide triphosphate hydrolases"/>
    <property type="match status" value="1"/>
</dbReference>
<dbReference type="Gene3D" id="3.90.1580.10">
    <property type="entry name" value="paralog of FGE (formylglycine-generating enzyme)"/>
    <property type="match status" value="1"/>
</dbReference>
<feature type="domain" description="Sulfatase-modifying factor enzyme-like" evidence="2">
    <location>
        <begin position="929"/>
        <end position="1146"/>
    </location>
</feature>
<proteinExistence type="predicted"/>
<dbReference type="GO" id="GO:0120147">
    <property type="term" value="F:formylglycine-generating oxidase activity"/>
    <property type="evidence" value="ECO:0007669"/>
    <property type="project" value="TreeGrafter"/>
</dbReference>
<dbReference type="SUPFAM" id="SSF56436">
    <property type="entry name" value="C-type lectin-like"/>
    <property type="match status" value="1"/>
</dbReference>
<gene>
    <name evidence="3" type="ORF">THSYN_32700</name>
</gene>
<protein>
    <recommendedName>
        <fullName evidence="5">Sulfatase-modifying factor enzyme domain-containing protein</fullName>
    </recommendedName>
</protein>
<dbReference type="AlphaFoldDB" id="A0A2K8UJA4"/>
<dbReference type="SUPFAM" id="SSF56300">
    <property type="entry name" value="Metallo-dependent phosphatases"/>
    <property type="match status" value="1"/>
</dbReference>
<dbReference type="InterPro" id="IPR005532">
    <property type="entry name" value="SUMF_dom"/>
</dbReference>
<dbReference type="OrthoDB" id="9811542at2"/>
<accession>A0A2K8UJA4</accession>
<dbReference type="PANTHER" id="PTHR23150:SF19">
    <property type="entry name" value="FORMYLGLYCINE-GENERATING ENZYME"/>
    <property type="match status" value="1"/>
</dbReference>
<dbReference type="GO" id="GO:0016787">
    <property type="term" value="F:hydrolase activity"/>
    <property type="evidence" value="ECO:0007669"/>
    <property type="project" value="InterPro"/>
</dbReference>
<dbReference type="Pfam" id="PF00149">
    <property type="entry name" value="Metallophos"/>
    <property type="match status" value="1"/>
</dbReference>
<dbReference type="PANTHER" id="PTHR23150">
    <property type="entry name" value="SULFATASE MODIFYING FACTOR 1, 2"/>
    <property type="match status" value="1"/>
</dbReference>
<dbReference type="RefSeq" id="WP_100923263.1">
    <property type="nucleotide sequence ID" value="NZ_CP020372.1"/>
</dbReference>
<name>A0A2K8UJA4_9GAMM</name>
<dbReference type="KEGG" id="tsy:THSYN_32700"/>
<evidence type="ECO:0008006" key="5">
    <source>
        <dbReference type="Google" id="ProtNLM"/>
    </source>
</evidence>
<dbReference type="InterPro" id="IPR027417">
    <property type="entry name" value="P-loop_NTPase"/>
</dbReference>
<evidence type="ECO:0000313" key="4">
    <source>
        <dbReference type="Proteomes" id="UP000232638"/>
    </source>
</evidence>
<evidence type="ECO:0000259" key="1">
    <source>
        <dbReference type="Pfam" id="PF00149"/>
    </source>
</evidence>
<reference evidence="3 4" key="1">
    <citation type="submission" date="2017-03" db="EMBL/GenBank/DDBJ databases">
        <title>Complete genome sequence of Candidatus 'Thiodictyon syntrophicum' sp. nov. strain Cad16T, a photolithoautotroph purple sulfur bacterium isolated from an alpine meromictic lake.</title>
        <authorList>
            <person name="Luedin S.M."/>
            <person name="Pothier J.F."/>
            <person name="Danza F."/>
            <person name="Storelli N."/>
            <person name="Wittwer M."/>
            <person name="Tonolla M."/>
        </authorList>
    </citation>
    <scope>NUCLEOTIDE SEQUENCE [LARGE SCALE GENOMIC DNA]</scope>
    <source>
        <strain evidence="3 4">Cad16T</strain>
        <plasmid evidence="4">Plasmid pts485</plasmid>
    </source>
</reference>
<dbReference type="InterPro" id="IPR042095">
    <property type="entry name" value="SUMF_sf"/>
</dbReference>